<feature type="chain" id="PRO_5044777587" description="Secreted protein" evidence="1">
    <location>
        <begin position="22"/>
        <end position="109"/>
    </location>
</feature>
<dbReference type="AlphaFoldDB" id="A0ABD1EVX4"/>
<name>A0ABD1EVX4_HYPHA</name>
<organism evidence="2 3">
    <name type="scientific">Hypothenemus hampei</name>
    <name type="common">Coffee berry borer</name>
    <dbReference type="NCBI Taxonomy" id="57062"/>
    <lineage>
        <taxon>Eukaryota</taxon>
        <taxon>Metazoa</taxon>
        <taxon>Ecdysozoa</taxon>
        <taxon>Arthropoda</taxon>
        <taxon>Hexapoda</taxon>
        <taxon>Insecta</taxon>
        <taxon>Pterygota</taxon>
        <taxon>Neoptera</taxon>
        <taxon>Endopterygota</taxon>
        <taxon>Coleoptera</taxon>
        <taxon>Polyphaga</taxon>
        <taxon>Cucujiformia</taxon>
        <taxon>Curculionidae</taxon>
        <taxon>Scolytinae</taxon>
        <taxon>Hypothenemus</taxon>
    </lineage>
</organism>
<evidence type="ECO:0000313" key="3">
    <source>
        <dbReference type="Proteomes" id="UP001566132"/>
    </source>
</evidence>
<evidence type="ECO:0008006" key="4">
    <source>
        <dbReference type="Google" id="ProtNLM"/>
    </source>
</evidence>
<reference evidence="2 3" key="1">
    <citation type="submission" date="2024-05" db="EMBL/GenBank/DDBJ databases">
        <title>Genetic variation in Jamaican populations of the coffee berry borer (Hypothenemus hampei).</title>
        <authorList>
            <person name="Errbii M."/>
            <person name="Myrie A."/>
        </authorList>
    </citation>
    <scope>NUCLEOTIDE SEQUENCE [LARGE SCALE GENOMIC DNA]</scope>
    <source>
        <strain evidence="2">JA-Hopewell-2020-01-JO</strain>
        <tissue evidence="2">Whole body</tissue>
    </source>
</reference>
<keyword evidence="3" id="KW-1185">Reference proteome</keyword>
<gene>
    <name evidence="2" type="ORF">ABEB36_004812</name>
</gene>
<comment type="caution">
    <text evidence="2">The sequence shown here is derived from an EMBL/GenBank/DDBJ whole genome shotgun (WGS) entry which is preliminary data.</text>
</comment>
<dbReference type="Proteomes" id="UP001566132">
    <property type="component" value="Unassembled WGS sequence"/>
</dbReference>
<proteinExistence type="predicted"/>
<keyword evidence="1" id="KW-0732">Signal</keyword>
<evidence type="ECO:0000256" key="1">
    <source>
        <dbReference type="SAM" id="SignalP"/>
    </source>
</evidence>
<evidence type="ECO:0000313" key="2">
    <source>
        <dbReference type="EMBL" id="KAL1505191.1"/>
    </source>
</evidence>
<dbReference type="EMBL" id="JBDJPC010000004">
    <property type="protein sequence ID" value="KAL1505191.1"/>
    <property type="molecule type" value="Genomic_DNA"/>
</dbReference>
<accession>A0ABD1EVX4</accession>
<protein>
    <recommendedName>
        <fullName evidence="4">Secreted protein</fullName>
    </recommendedName>
</protein>
<sequence>MKTVFAAAAATAALCVVCVIATPPQPFRDIFRGWKKRLDHQKLPTKLNEDIPAGAASSSSDFQQHIPQLSLASSQLMLRAPRGQRQYDVPQIDTDDDNCRSESYFFLIE</sequence>
<feature type="signal peptide" evidence="1">
    <location>
        <begin position="1"/>
        <end position="21"/>
    </location>
</feature>